<reference evidence="1 2" key="1">
    <citation type="submission" date="2023-09" db="EMBL/GenBank/DDBJ databases">
        <title>Whole genome shotgun sequencing (WGS) of Bosea sp. ZW T0_25, isolated from stored onions (Allium cepa).</title>
        <authorList>
            <person name="Stoll D.A."/>
            <person name="Huch M."/>
        </authorList>
    </citation>
    <scope>NUCLEOTIDE SEQUENCE [LARGE SCALE GENOMIC DNA]</scope>
    <source>
        <strain evidence="1 2">ZW T0_25</strain>
    </source>
</reference>
<evidence type="ECO:0000313" key="2">
    <source>
        <dbReference type="Proteomes" id="UP001254257"/>
    </source>
</evidence>
<proteinExistence type="predicted"/>
<gene>
    <name evidence="1" type="ORF">RKE40_04155</name>
</gene>
<keyword evidence="2" id="KW-1185">Reference proteome</keyword>
<accession>A0ABU3S2X0</accession>
<evidence type="ECO:0000313" key="1">
    <source>
        <dbReference type="EMBL" id="MDU0339056.1"/>
    </source>
</evidence>
<dbReference type="Gene3D" id="2.30.30.40">
    <property type="entry name" value="SH3 Domains"/>
    <property type="match status" value="1"/>
</dbReference>
<comment type="caution">
    <text evidence="1">The sequence shown here is derived from an EMBL/GenBank/DDBJ whole genome shotgun (WGS) entry which is preliminary data.</text>
</comment>
<organism evidence="1 2">
    <name type="scientific">Bosea rubneri</name>
    <dbReference type="NCBI Taxonomy" id="3075434"/>
    <lineage>
        <taxon>Bacteria</taxon>
        <taxon>Pseudomonadati</taxon>
        <taxon>Pseudomonadota</taxon>
        <taxon>Alphaproteobacteria</taxon>
        <taxon>Hyphomicrobiales</taxon>
        <taxon>Boseaceae</taxon>
        <taxon>Bosea</taxon>
    </lineage>
</organism>
<protein>
    <recommendedName>
        <fullName evidence="3">SH3 domain-containing protein</fullName>
    </recommendedName>
</protein>
<dbReference type="EMBL" id="JAWDID010000004">
    <property type="protein sequence ID" value="MDU0339056.1"/>
    <property type="molecule type" value="Genomic_DNA"/>
</dbReference>
<sequence length="234" mass="24598">MPRPEHRPTARRRRGIAIVTLALAVGAAAPVLAQSGALSPPAGQARCSFGAFVNETDPEGLNVRAGPGVGHKIVGRLPPVTQSKSDPPIRAMVEVEVTAGSDGWFQIRKARDNEALTEAAARPMFKGSGWVSGRKLTVKSQADTGRERPDAKAPAIIAGRDGMAFDSDAFIQNGRLLGCSGKWVLVEYGPLPAGGDVLEALEVKPPARAGLEAGRFRAWLDRICAVQETSCDGG</sequence>
<name>A0ABU3S2X0_9HYPH</name>
<dbReference type="Proteomes" id="UP001254257">
    <property type="component" value="Unassembled WGS sequence"/>
</dbReference>
<dbReference type="RefSeq" id="WP_316016979.1">
    <property type="nucleotide sequence ID" value="NZ_JAWDID010000004.1"/>
</dbReference>
<evidence type="ECO:0008006" key="3">
    <source>
        <dbReference type="Google" id="ProtNLM"/>
    </source>
</evidence>